<dbReference type="InterPro" id="IPR009279">
    <property type="entry name" value="Portal_Mu"/>
</dbReference>
<evidence type="ECO:0000259" key="3">
    <source>
        <dbReference type="Pfam" id="PF18810"/>
    </source>
</evidence>
<feature type="domain" description="Phage-Barnase-EndoU-ColicinE5/D-RelE like nuclease 2" evidence="3">
    <location>
        <begin position="778"/>
        <end position="871"/>
    </location>
</feature>
<feature type="region of interest" description="Disordered" evidence="1">
    <location>
        <begin position="387"/>
        <end position="429"/>
    </location>
</feature>
<reference evidence="5" key="1">
    <citation type="submission" date="2011-07" db="EMBL/GenBank/DDBJ databases">
        <title>The complete genome of Cyclobacterium marinum DSM 745.</title>
        <authorList>
            <person name="Lucas S."/>
            <person name="Han J."/>
            <person name="Lapidus A."/>
            <person name="Bruce D."/>
            <person name="Goodwin L."/>
            <person name="Pitluck S."/>
            <person name="Peters L."/>
            <person name="Kyrpides N."/>
            <person name="Mavromatis K."/>
            <person name="Ivanova N."/>
            <person name="Ovchinnikova G."/>
            <person name="Chertkov O."/>
            <person name="Detter J.C."/>
            <person name="Tapia R."/>
            <person name="Han C."/>
            <person name="Land M."/>
            <person name="Hauser L."/>
            <person name="Markowitz V."/>
            <person name="Cheng J.-F."/>
            <person name="Hugenholtz P."/>
            <person name="Woyke T."/>
            <person name="Wu D."/>
            <person name="Tindall B."/>
            <person name="Schuetze A."/>
            <person name="Brambilla E."/>
            <person name="Klenk H.-P."/>
            <person name="Eisen J.A."/>
        </authorList>
    </citation>
    <scope>NUCLEOTIDE SEQUENCE [LARGE SCALE GENOMIC DNA]</scope>
    <source>
        <strain evidence="5">ATCC 25205 / DSM 745 / LMG 13164 / NCIMB 1802</strain>
    </source>
</reference>
<dbReference type="InterPro" id="IPR006528">
    <property type="entry name" value="Phage_head_morphogenesis_dom"/>
</dbReference>
<dbReference type="AlphaFoldDB" id="G0IZ78"/>
<evidence type="ECO:0000313" key="4">
    <source>
        <dbReference type="EMBL" id="AEL23857.1"/>
    </source>
</evidence>
<evidence type="ECO:0000256" key="1">
    <source>
        <dbReference type="SAM" id="MobiDB-lite"/>
    </source>
</evidence>
<gene>
    <name evidence="4" type="ordered locus">Cycma_0072</name>
</gene>
<dbReference type="STRING" id="880070.Cycma_0072"/>
<proteinExistence type="predicted"/>
<sequence>MNNQNKLTNRANVKKAPAGAPPSIITTKIDVRPFNRKEQDIPNWRSAIRSAESRIPRRQLLYDLYADVELDAHVESVTGKRIDPITLANWQFVDKEGQPVDIINEIIDSIGFDDMLKEIIKSKFWGYSMLEPRFYKDVDGTWEMSTYLTPRLNMRPEIGVIAYSITGDEGINVREGYYSKTIMEVGSPQDLGLYMKAAPFQILKRGGVGDWAMFVQVFGNPLVDATWDGFDEEQRTKLLNAINELGAGGALVRPEGTTVTLLENKSNANGDLQDKFMSFLDKQISKALLGSTETTESSTSSGYAQAKVHEGQDEIKHEADLTFTRKVLNSRFIKILQTHGFDTKGGKFIIQGESTELTKRESFEIHRGLKKELGLPIANKFFYETYGVPEPEEGDDIGTTPEPSEEKEEKKEPPKKKAPTDKKAKKEEEVELSSKGAVADFLSRALRFFQSAPVQKTEAGAEVTTCCGEAPTINLKADPEPAFNNLLKAVIKAQGKGFIYTDLVDHIINTLTEAFQLGWEGKPLVQLMDLGFDYGTTDPKMQTAWELNLFRFSTVKAAYQSDEVNKLFHKSRNFAEFERAVKKAYGYKFKSWLISEYNTAYQVAESAQTYYRLQAQKEIFPYWEYRTIGDGRVRDSHRILHGKILPADHSLWRKIFPPNGWGCRCYVVPRMAHEVDQAKVNEDIAFVEDYVKNNPEYKKTKRQGFAINRADIREVFTDSQSYSTDPGKTLKQAGTLTAQDWDMPPIESAQEKRGKSTYQESKDRQVITDFWNHHKVDNKEMTLTDYASRPLSLSKQALNNLTKDTQKHWLLNALPEIIKDPDEVWVNDLTGEAFDTYLYLKYYRGQTLRVVARLSKEGDLTISDWLPNTREKHRRGLPVRK</sequence>
<dbReference type="NCBIfam" id="TIGR01641">
    <property type="entry name" value="phageSPP1_gp7"/>
    <property type="match status" value="1"/>
</dbReference>
<accession>G0IZ78</accession>
<evidence type="ECO:0000313" key="5">
    <source>
        <dbReference type="Proteomes" id="UP000001635"/>
    </source>
</evidence>
<dbReference type="Pfam" id="PF04233">
    <property type="entry name" value="Phage_Mu_F"/>
    <property type="match status" value="1"/>
</dbReference>
<feature type="region of interest" description="Disordered" evidence="1">
    <location>
        <begin position="740"/>
        <end position="760"/>
    </location>
</feature>
<name>G0IZ78_CYCMS</name>
<dbReference type="KEGG" id="cmr:Cycma_0072"/>
<keyword evidence="5" id="KW-1185">Reference proteome</keyword>
<dbReference type="eggNOG" id="COG4383">
    <property type="taxonomic scope" value="Bacteria"/>
</dbReference>
<dbReference type="eggNOG" id="COG2369">
    <property type="taxonomic scope" value="Bacteria"/>
</dbReference>
<feature type="compositionally biased region" description="Basic and acidic residues" evidence="1">
    <location>
        <begin position="418"/>
        <end position="428"/>
    </location>
</feature>
<protein>
    <submittedName>
        <fullName evidence="4">Phage head morphogenesis protein, SPP1 gp7 family</fullName>
    </submittedName>
</protein>
<dbReference type="RefSeq" id="WP_014018156.1">
    <property type="nucleotide sequence ID" value="NC_015914.1"/>
</dbReference>
<dbReference type="OrthoDB" id="9797300at2"/>
<evidence type="ECO:0000259" key="2">
    <source>
        <dbReference type="Pfam" id="PF04233"/>
    </source>
</evidence>
<feature type="compositionally biased region" description="Basic and acidic residues" evidence="1">
    <location>
        <begin position="749"/>
        <end position="760"/>
    </location>
</feature>
<dbReference type="EMBL" id="CP002955">
    <property type="protein sequence ID" value="AEL23857.1"/>
    <property type="molecule type" value="Genomic_DNA"/>
</dbReference>
<dbReference type="Pfam" id="PF06074">
    <property type="entry name" value="Portal_Mu"/>
    <property type="match status" value="1"/>
</dbReference>
<organism evidence="4 5">
    <name type="scientific">Cyclobacterium marinum (strain ATCC 25205 / DSM 745 / LMG 13164 / NCIMB 1802)</name>
    <name type="common">Flectobacillus marinus</name>
    <dbReference type="NCBI Taxonomy" id="880070"/>
    <lineage>
        <taxon>Bacteria</taxon>
        <taxon>Pseudomonadati</taxon>
        <taxon>Bacteroidota</taxon>
        <taxon>Cytophagia</taxon>
        <taxon>Cytophagales</taxon>
        <taxon>Cyclobacteriaceae</taxon>
        <taxon>Cyclobacterium</taxon>
    </lineage>
</organism>
<dbReference type="HOGENOM" id="CLU_326717_0_0_10"/>
<dbReference type="Proteomes" id="UP000001635">
    <property type="component" value="Chromosome"/>
</dbReference>
<dbReference type="InterPro" id="IPR041110">
    <property type="entry name" value="PBECR2"/>
</dbReference>
<feature type="domain" description="Phage head morphogenesis" evidence="2">
    <location>
        <begin position="573"/>
        <end position="667"/>
    </location>
</feature>
<dbReference type="Pfam" id="PF18810">
    <property type="entry name" value="PBECR2"/>
    <property type="match status" value="1"/>
</dbReference>